<dbReference type="AlphaFoldDB" id="A0A6A4GXS3"/>
<accession>A0A6A4GXS3</accession>
<keyword evidence="3" id="KW-1185">Reference proteome</keyword>
<evidence type="ECO:0000256" key="1">
    <source>
        <dbReference type="SAM" id="MobiDB-lite"/>
    </source>
</evidence>
<name>A0A6A4GXS3_9AGAR</name>
<dbReference type="Proteomes" id="UP000799118">
    <property type="component" value="Unassembled WGS sequence"/>
</dbReference>
<feature type="compositionally biased region" description="Acidic residues" evidence="1">
    <location>
        <begin position="129"/>
        <end position="139"/>
    </location>
</feature>
<feature type="compositionally biased region" description="Low complexity" evidence="1">
    <location>
        <begin position="207"/>
        <end position="216"/>
    </location>
</feature>
<evidence type="ECO:0000313" key="3">
    <source>
        <dbReference type="Proteomes" id="UP000799118"/>
    </source>
</evidence>
<gene>
    <name evidence="2" type="ORF">BT96DRAFT_1002480</name>
</gene>
<dbReference type="EMBL" id="ML769665">
    <property type="protein sequence ID" value="KAE9390243.1"/>
    <property type="molecule type" value="Genomic_DNA"/>
</dbReference>
<proteinExistence type="predicted"/>
<feature type="compositionally biased region" description="Low complexity" evidence="1">
    <location>
        <begin position="167"/>
        <end position="180"/>
    </location>
</feature>
<reference evidence="2" key="1">
    <citation type="journal article" date="2019" name="Environ. Microbiol.">
        <title>Fungal ecological strategies reflected in gene transcription - a case study of two litter decomposers.</title>
        <authorList>
            <person name="Barbi F."/>
            <person name="Kohler A."/>
            <person name="Barry K."/>
            <person name="Baskaran P."/>
            <person name="Daum C."/>
            <person name="Fauchery L."/>
            <person name="Ihrmark K."/>
            <person name="Kuo A."/>
            <person name="LaButti K."/>
            <person name="Lipzen A."/>
            <person name="Morin E."/>
            <person name="Grigoriev I.V."/>
            <person name="Henrissat B."/>
            <person name="Lindahl B."/>
            <person name="Martin F."/>
        </authorList>
    </citation>
    <scope>NUCLEOTIDE SEQUENCE</scope>
    <source>
        <strain evidence="2">JB14</strain>
    </source>
</reference>
<protein>
    <submittedName>
        <fullName evidence="2">Uncharacterized protein</fullName>
    </submittedName>
</protein>
<feature type="region of interest" description="Disordered" evidence="1">
    <location>
        <begin position="125"/>
        <end position="321"/>
    </location>
</feature>
<feature type="compositionally biased region" description="Low complexity" evidence="1">
    <location>
        <begin position="249"/>
        <end position="268"/>
    </location>
</feature>
<organism evidence="2 3">
    <name type="scientific">Gymnopus androsaceus JB14</name>
    <dbReference type="NCBI Taxonomy" id="1447944"/>
    <lineage>
        <taxon>Eukaryota</taxon>
        <taxon>Fungi</taxon>
        <taxon>Dikarya</taxon>
        <taxon>Basidiomycota</taxon>
        <taxon>Agaricomycotina</taxon>
        <taxon>Agaricomycetes</taxon>
        <taxon>Agaricomycetidae</taxon>
        <taxon>Agaricales</taxon>
        <taxon>Marasmiineae</taxon>
        <taxon>Omphalotaceae</taxon>
        <taxon>Gymnopus</taxon>
    </lineage>
</organism>
<sequence length="321" mass="35434">MLLPKIILFDAKRLVGNNGDCRDPNKLQLTQFVENAWEFHVRIVNWPVGVPFIKCGVMSKKGFRQGFNMPEGKDIEDPGDCVEMVSWDKEEIDLPIEDQHNIAVVTDTKGNVVVSVSNSPTYQAAMGIEDQEEEEEDQGDKDPTLWADSTPPCPTRQPVSRGRSPIPDSRPGPRTRTPSRPTRRPVWSVRHGRSPIPDSHPGPRPRPVVASRAPPSTRTVSPARPAAAGPSCTSQTRSVSPARPPPPRASRTSHPPSRQSAASQASQPLRDERESVHGTRRPLSPVGEESERPTKQLKQSSVPKHHNALHDALKKKLGTRK</sequence>
<dbReference type="OrthoDB" id="3064112at2759"/>
<evidence type="ECO:0000313" key="2">
    <source>
        <dbReference type="EMBL" id="KAE9390243.1"/>
    </source>
</evidence>